<dbReference type="InterPro" id="IPR011060">
    <property type="entry name" value="RibuloseP-bd_barrel"/>
</dbReference>
<dbReference type="PROSITE" id="PS00156">
    <property type="entry name" value="OMPDECASE"/>
    <property type="match status" value="1"/>
</dbReference>
<dbReference type="NCBIfam" id="NF001273">
    <property type="entry name" value="PRK00230.1"/>
    <property type="match status" value="1"/>
</dbReference>
<dbReference type="InterPro" id="IPR013785">
    <property type="entry name" value="Aldolase_TIM"/>
</dbReference>
<feature type="active site" description="For OMPdecase activity" evidence="10">
    <location>
        <position position="64"/>
    </location>
</feature>
<feature type="binding site" evidence="9 11">
    <location>
        <position position="32"/>
    </location>
    <ligand>
        <name>substrate</name>
    </ligand>
</feature>
<reference evidence="14 15" key="1">
    <citation type="submission" date="2019-07" db="EMBL/GenBank/DDBJ databases">
        <authorList>
            <person name="Li J."/>
        </authorList>
    </citation>
    <scope>NUCLEOTIDE SEQUENCE [LARGE SCALE GENOMIC DNA]</scope>
    <source>
        <strain evidence="14 15">TKL69</strain>
    </source>
</reference>
<dbReference type="EC" id="4.1.1.23" evidence="9"/>
<dbReference type="SMART" id="SM00934">
    <property type="entry name" value="OMPdecase"/>
    <property type="match status" value="1"/>
</dbReference>
<dbReference type="GO" id="GO:0005829">
    <property type="term" value="C:cytosol"/>
    <property type="evidence" value="ECO:0007669"/>
    <property type="project" value="TreeGrafter"/>
</dbReference>
<keyword evidence="6 9" id="KW-0456">Lyase</keyword>
<dbReference type="CDD" id="cd04725">
    <property type="entry name" value="OMP_decarboxylase_like"/>
    <property type="match status" value="1"/>
</dbReference>
<evidence type="ECO:0000256" key="7">
    <source>
        <dbReference type="ARBA" id="ARBA00049157"/>
    </source>
</evidence>
<dbReference type="RefSeq" id="WP_143893380.1">
    <property type="nucleotide sequence ID" value="NZ_CP041666.1"/>
</dbReference>
<dbReference type="NCBIfam" id="TIGR01740">
    <property type="entry name" value="pyrF"/>
    <property type="match status" value="1"/>
</dbReference>
<dbReference type="UniPathway" id="UPA00070">
    <property type="reaction ID" value="UER00120"/>
</dbReference>
<keyword evidence="4 9" id="KW-0210">Decarboxylase</keyword>
<dbReference type="AlphaFoldDB" id="A0A516KFH8"/>
<feature type="binding site" evidence="9 11">
    <location>
        <position position="10"/>
    </location>
    <ligand>
        <name>substrate</name>
    </ligand>
</feature>
<evidence type="ECO:0000256" key="12">
    <source>
        <dbReference type="RuleBase" id="RU000512"/>
    </source>
</evidence>
<comment type="function">
    <text evidence="1 9">Catalyzes the decarboxylation of orotidine 5'-monophosphate (OMP) to uridine 5'-monophosphate (UMP).</text>
</comment>
<evidence type="ECO:0000256" key="3">
    <source>
        <dbReference type="ARBA" id="ARBA00011738"/>
    </source>
</evidence>
<dbReference type="HAMAP" id="MF_01200_B">
    <property type="entry name" value="OMPdecase_type1_B"/>
    <property type="match status" value="1"/>
</dbReference>
<comment type="subunit">
    <text evidence="3 9">Homodimer.</text>
</comment>
<dbReference type="InterPro" id="IPR014732">
    <property type="entry name" value="OMPdecase"/>
</dbReference>
<evidence type="ECO:0000256" key="8">
    <source>
        <dbReference type="ARBA" id="ARBA00061012"/>
    </source>
</evidence>
<evidence type="ECO:0000256" key="4">
    <source>
        <dbReference type="ARBA" id="ARBA00022793"/>
    </source>
</evidence>
<evidence type="ECO:0000256" key="2">
    <source>
        <dbReference type="ARBA" id="ARBA00004861"/>
    </source>
</evidence>
<feature type="binding site" evidence="9 11">
    <location>
        <position position="212"/>
    </location>
    <ligand>
        <name>substrate</name>
    </ligand>
</feature>
<keyword evidence="15" id="KW-1185">Reference proteome</keyword>
<organism evidence="14 15">
    <name type="scientific">Radiobacillus deserti</name>
    <dbReference type="NCBI Taxonomy" id="2594883"/>
    <lineage>
        <taxon>Bacteria</taxon>
        <taxon>Bacillati</taxon>
        <taxon>Bacillota</taxon>
        <taxon>Bacilli</taxon>
        <taxon>Bacillales</taxon>
        <taxon>Bacillaceae</taxon>
        <taxon>Radiobacillus</taxon>
    </lineage>
</organism>
<dbReference type="Gene3D" id="3.20.20.70">
    <property type="entry name" value="Aldolase class I"/>
    <property type="match status" value="1"/>
</dbReference>
<gene>
    <name evidence="9 14" type="primary">pyrF</name>
    <name evidence="14" type="ORF">FN924_08015</name>
</gene>
<dbReference type="SUPFAM" id="SSF51366">
    <property type="entry name" value="Ribulose-phoshate binding barrel"/>
    <property type="match status" value="1"/>
</dbReference>
<dbReference type="InterPro" id="IPR001754">
    <property type="entry name" value="OMPdeCOase_dom"/>
</dbReference>
<dbReference type="Proteomes" id="UP000315215">
    <property type="component" value="Chromosome"/>
</dbReference>
<dbReference type="InterPro" id="IPR047596">
    <property type="entry name" value="OMPdecase_bac"/>
</dbReference>
<evidence type="ECO:0000256" key="10">
    <source>
        <dbReference type="PIRSR" id="PIRSR614732-1"/>
    </source>
</evidence>
<feature type="binding site" evidence="9 11">
    <location>
        <position position="192"/>
    </location>
    <ligand>
        <name>substrate</name>
    </ligand>
</feature>
<dbReference type="GO" id="GO:0044205">
    <property type="term" value="P:'de novo' UMP biosynthetic process"/>
    <property type="evidence" value="ECO:0007669"/>
    <property type="project" value="UniProtKB-UniRule"/>
</dbReference>
<evidence type="ECO:0000256" key="6">
    <source>
        <dbReference type="ARBA" id="ARBA00023239"/>
    </source>
</evidence>
<evidence type="ECO:0000256" key="5">
    <source>
        <dbReference type="ARBA" id="ARBA00022975"/>
    </source>
</evidence>
<dbReference type="GO" id="GO:0006207">
    <property type="term" value="P:'de novo' pyrimidine nucleobase biosynthetic process"/>
    <property type="evidence" value="ECO:0007669"/>
    <property type="project" value="InterPro"/>
</dbReference>
<dbReference type="Pfam" id="PF00215">
    <property type="entry name" value="OMPdecase"/>
    <property type="match status" value="1"/>
</dbReference>
<evidence type="ECO:0000313" key="15">
    <source>
        <dbReference type="Proteomes" id="UP000315215"/>
    </source>
</evidence>
<evidence type="ECO:0000256" key="11">
    <source>
        <dbReference type="PIRSR" id="PIRSR614732-2"/>
    </source>
</evidence>
<feature type="domain" description="Orotidine 5'-phosphate decarboxylase" evidence="13">
    <location>
        <begin position="4"/>
        <end position="228"/>
    </location>
</feature>
<feature type="active site" description="For OMPdecase activity" evidence="10">
    <location>
        <position position="61"/>
    </location>
</feature>
<sequence>MDTNIFLALDFPTWKETEQFLLDNDLKGVPVKVGMELFYREGPAIIERLKQDNHAIFLDLKLHDIPTTVQRAMRNLSSLGIDIVNAHALGGFDMIKAAKEGLVEGASSGQAPKLIGVTVLTSMREQTLQQELNVPFSVNEAVAHFAQLTKKAGGDGVVCSALEVPMLKELCGTEFLTVTPGIRLADSSHDDQDRVATPRMAIEKGSDYLVIGRSVTRAENPYEAYHKAVKECTHVY</sequence>
<feature type="binding site" evidence="9">
    <location>
        <begin position="59"/>
        <end position="68"/>
    </location>
    <ligand>
        <name>substrate</name>
    </ligand>
</feature>
<evidence type="ECO:0000313" key="14">
    <source>
        <dbReference type="EMBL" id="QDP40117.1"/>
    </source>
</evidence>
<name>A0A516KFH8_9BACI</name>
<feature type="binding site" evidence="9 11">
    <location>
        <position position="183"/>
    </location>
    <ligand>
        <name>substrate</name>
    </ligand>
</feature>
<dbReference type="PANTHER" id="PTHR32119">
    <property type="entry name" value="OROTIDINE 5'-PHOSPHATE DECARBOXYLASE"/>
    <property type="match status" value="1"/>
</dbReference>
<evidence type="ECO:0000259" key="13">
    <source>
        <dbReference type="SMART" id="SM00934"/>
    </source>
</evidence>
<dbReference type="InterPro" id="IPR018089">
    <property type="entry name" value="OMPdecase_AS"/>
</dbReference>
<feature type="binding site" evidence="9 11">
    <location>
        <position position="213"/>
    </location>
    <ligand>
        <name>substrate</name>
    </ligand>
</feature>
<feature type="active site" description="For OMPdecase activity" evidence="10">
    <location>
        <position position="59"/>
    </location>
</feature>
<evidence type="ECO:0000256" key="9">
    <source>
        <dbReference type="HAMAP-Rule" id="MF_01200"/>
    </source>
</evidence>
<proteinExistence type="inferred from homology"/>
<protein>
    <recommendedName>
        <fullName evidence="9">Orotidine 5'-phosphate decarboxylase</fullName>
        <ecNumber evidence="9">4.1.1.23</ecNumber>
    </recommendedName>
    <alternativeName>
        <fullName evidence="9">OMP decarboxylase</fullName>
        <shortName evidence="9">OMPDCase</shortName>
        <shortName evidence="9">OMPdecase</shortName>
    </alternativeName>
</protein>
<comment type="catalytic activity">
    <reaction evidence="7 9 12">
        <text>orotidine 5'-phosphate + H(+) = UMP + CO2</text>
        <dbReference type="Rhea" id="RHEA:11596"/>
        <dbReference type="ChEBI" id="CHEBI:15378"/>
        <dbReference type="ChEBI" id="CHEBI:16526"/>
        <dbReference type="ChEBI" id="CHEBI:57538"/>
        <dbReference type="ChEBI" id="CHEBI:57865"/>
        <dbReference type="EC" id="4.1.1.23"/>
    </reaction>
</comment>
<dbReference type="FunFam" id="3.20.20.70:FF:000015">
    <property type="entry name" value="Orotidine 5'-phosphate decarboxylase"/>
    <property type="match status" value="1"/>
</dbReference>
<evidence type="ECO:0000256" key="1">
    <source>
        <dbReference type="ARBA" id="ARBA00002356"/>
    </source>
</evidence>
<keyword evidence="5 9" id="KW-0665">Pyrimidine biosynthesis</keyword>
<dbReference type="PANTHER" id="PTHR32119:SF2">
    <property type="entry name" value="OROTIDINE 5'-PHOSPHATE DECARBOXYLASE"/>
    <property type="match status" value="1"/>
</dbReference>
<comment type="similarity">
    <text evidence="8 9">Belongs to the OMP decarboxylase family. Type 1 subfamily.</text>
</comment>
<feature type="active site" description="Proton donor" evidence="9">
    <location>
        <position position="61"/>
    </location>
</feature>
<feature type="binding site" evidence="9 11">
    <location>
        <position position="121"/>
    </location>
    <ligand>
        <name>substrate</name>
    </ligand>
</feature>
<comment type="pathway">
    <text evidence="2 9 12">Pyrimidine metabolism; UMP biosynthesis via de novo pathway; UMP from orotate: step 2/2.</text>
</comment>
<dbReference type="GO" id="GO:0004590">
    <property type="term" value="F:orotidine-5'-phosphate decarboxylase activity"/>
    <property type="evidence" value="ECO:0007669"/>
    <property type="project" value="UniProtKB-UniRule"/>
</dbReference>
<dbReference type="EMBL" id="CP041666">
    <property type="protein sequence ID" value="QDP40117.1"/>
    <property type="molecule type" value="Genomic_DNA"/>
</dbReference>
<dbReference type="OrthoDB" id="9806203at2"/>
<dbReference type="KEGG" id="aqt:FN924_08015"/>
<accession>A0A516KFH8</accession>